<feature type="compositionally biased region" description="Basic and acidic residues" evidence="1">
    <location>
        <begin position="81"/>
        <end position="92"/>
    </location>
</feature>
<dbReference type="EMBL" id="JASPKZ010004214">
    <property type="protein sequence ID" value="KAJ9590459.1"/>
    <property type="molecule type" value="Genomic_DNA"/>
</dbReference>
<dbReference type="InterPro" id="IPR016186">
    <property type="entry name" value="C-type_lectin-like/link_sf"/>
</dbReference>
<evidence type="ECO:0000259" key="3">
    <source>
        <dbReference type="PROSITE" id="PS50041"/>
    </source>
</evidence>
<dbReference type="PROSITE" id="PS50041">
    <property type="entry name" value="C_TYPE_LECTIN_2"/>
    <property type="match status" value="1"/>
</dbReference>
<proteinExistence type="predicted"/>
<dbReference type="InterPro" id="IPR016187">
    <property type="entry name" value="CTDL_fold"/>
</dbReference>
<dbReference type="SUPFAM" id="SSF56436">
    <property type="entry name" value="C-type lectin-like"/>
    <property type="match status" value="1"/>
</dbReference>
<keyword evidence="2" id="KW-0732">Signal</keyword>
<dbReference type="PANTHER" id="PTHR22803">
    <property type="entry name" value="MANNOSE, PHOSPHOLIPASE, LECTIN RECEPTOR RELATED"/>
    <property type="match status" value="1"/>
</dbReference>
<feature type="compositionally biased region" description="Polar residues" evidence="1">
    <location>
        <begin position="93"/>
        <end position="106"/>
    </location>
</feature>
<comment type="caution">
    <text evidence="4">The sequence shown here is derived from an EMBL/GenBank/DDBJ whole genome shotgun (WGS) entry which is preliminary data.</text>
</comment>
<feature type="signal peptide" evidence="2">
    <location>
        <begin position="1"/>
        <end position="17"/>
    </location>
</feature>
<evidence type="ECO:0000313" key="5">
    <source>
        <dbReference type="Proteomes" id="UP001233999"/>
    </source>
</evidence>
<name>A0AAD8EHU4_DIPPU</name>
<dbReference type="SMART" id="SM00034">
    <property type="entry name" value="CLECT"/>
    <property type="match status" value="1"/>
</dbReference>
<evidence type="ECO:0000313" key="4">
    <source>
        <dbReference type="EMBL" id="KAJ9590459.1"/>
    </source>
</evidence>
<dbReference type="Proteomes" id="UP001233999">
    <property type="component" value="Unassembled WGS sequence"/>
</dbReference>
<reference evidence="4" key="1">
    <citation type="journal article" date="2023" name="IScience">
        <title>Live-bearing cockroach genome reveals convergent evolutionary mechanisms linked to viviparity in insects and beyond.</title>
        <authorList>
            <person name="Fouks B."/>
            <person name="Harrison M.C."/>
            <person name="Mikhailova A.A."/>
            <person name="Marchal E."/>
            <person name="English S."/>
            <person name="Carruthers M."/>
            <person name="Jennings E.C."/>
            <person name="Chiamaka E.L."/>
            <person name="Frigard R.A."/>
            <person name="Pippel M."/>
            <person name="Attardo G.M."/>
            <person name="Benoit J.B."/>
            <person name="Bornberg-Bauer E."/>
            <person name="Tobe S.S."/>
        </authorList>
    </citation>
    <scope>NUCLEOTIDE SEQUENCE</scope>
    <source>
        <strain evidence="4">Stay&amp;Tobe</strain>
    </source>
</reference>
<feature type="domain" description="C-type lectin" evidence="3">
    <location>
        <begin position="232"/>
        <end position="352"/>
    </location>
</feature>
<dbReference type="InterPro" id="IPR050111">
    <property type="entry name" value="C-type_lectin/snaclec_domain"/>
</dbReference>
<dbReference type="Gene3D" id="3.10.100.10">
    <property type="entry name" value="Mannose-Binding Protein A, subunit A"/>
    <property type="match status" value="1"/>
</dbReference>
<reference evidence="4" key="2">
    <citation type="submission" date="2023-05" db="EMBL/GenBank/DDBJ databases">
        <authorList>
            <person name="Fouks B."/>
        </authorList>
    </citation>
    <scope>NUCLEOTIDE SEQUENCE</scope>
    <source>
        <strain evidence="4">Stay&amp;Tobe</strain>
        <tissue evidence="4">Testes</tissue>
    </source>
</reference>
<organism evidence="4 5">
    <name type="scientific">Diploptera punctata</name>
    <name type="common">Pacific beetle cockroach</name>
    <dbReference type="NCBI Taxonomy" id="6984"/>
    <lineage>
        <taxon>Eukaryota</taxon>
        <taxon>Metazoa</taxon>
        <taxon>Ecdysozoa</taxon>
        <taxon>Arthropoda</taxon>
        <taxon>Hexapoda</taxon>
        <taxon>Insecta</taxon>
        <taxon>Pterygota</taxon>
        <taxon>Neoptera</taxon>
        <taxon>Polyneoptera</taxon>
        <taxon>Dictyoptera</taxon>
        <taxon>Blattodea</taxon>
        <taxon>Blaberoidea</taxon>
        <taxon>Blaberidae</taxon>
        <taxon>Diplopterinae</taxon>
        <taxon>Diploptera</taxon>
    </lineage>
</organism>
<dbReference type="AlphaFoldDB" id="A0AAD8EHU4"/>
<accession>A0AAD8EHU4</accession>
<protein>
    <recommendedName>
        <fullName evidence="3">C-type lectin domain-containing protein</fullName>
    </recommendedName>
</protein>
<evidence type="ECO:0000256" key="2">
    <source>
        <dbReference type="SAM" id="SignalP"/>
    </source>
</evidence>
<feature type="region of interest" description="Disordered" evidence="1">
    <location>
        <begin position="75"/>
        <end position="128"/>
    </location>
</feature>
<sequence length="359" mass="40250">MLSQGLVCVMLASLCGAALLPVEEGEIQLTASDADTGNWTAYMGEMEVNIEHEHNTNSKTNGTWTLTMARTFYDKEDESQEDTKDKTTEDKTNVSPQTTEATSTSIGDIEEIKPIEENSYGDDSIASSDLANSIPVDEAPIKENNAPDSYSPDYPNFIPHQVYPLPDMYRILPPPPPPPSMGFLPPPLPPFFGRYAPFSVGHLTQRVEDDSDSDEVVTDPDNYEYFKGVGWFKLDNRRMSWEEAKDACLAVGAHLAVPDTQDRVRVFLKLFQRHPEIPRSAILRAQVYVGVNDPLKNRVFTTVQGNIFNPDFPIWFTSEPDNAPPGEDCVTFHMEGRTRDVPCFYELPFFCEKDLPVVV</sequence>
<gene>
    <name evidence="4" type="ORF">L9F63_016490</name>
</gene>
<dbReference type="InterPro" id="IPR001304">
    <property type="entry name" value="C-type_lectin-like"/>
</dbReference>
<evidence type="ECO:0000256" key="1">
    <source>
        <dbReference type="SAM" id="MobiDB-lite"/>
    </source>
</evidence>
<keyword evidence="5" id="KW-1185">Reference proteome</keyword>
<dbReference type="Pfam" id="PF00059">
    <property type="entry name" value="Lectin_C"/>
    <property type="match status" value="1"/>
</dbReference>
<feature type="chain" id="PRO_5042267977" description="C-type lectin domain-containing protein" evidence="2">
    <location>
        <begin position="18"/>
        <end position="359"/>
    </location>
</feature>